<evidence type="ECO:0000259" key="2">
    <source>
        <dbReference type="PROSITE" id="PS51253"/>
    </source>
</evidence>
<evidence type="ECO:0000313" key="3">
    <source>
        <dbReference type="EMBL" id="EXM19199.1"/>
    </source>
</evidence>
<dbReference type="Pfam" id="PF03221">
    <property type="entry name" value="HTH_Tnp_Tc5"/>
    <property type="match status" value="1"/>
</dbReference>
<dbReference type="SUPFAM" id="SSF46689">
    <property type="entry name" value="Homeodomain-like"/>
    <property type="match status" value="1"/>
</dbReference>
<proteinExistence type="predicted"/>
<sequence>MDKSGKEIASLAYKPPFPPTSSLVSQDDLVLPAAFNDISPLARELQLLRYEARDEVHRFLCAFFDLSRFNAIRKMLWLIAVHGAPRSLYYQKFLRREIVIAEELDLHLVWAKSRIFIKPLPDFLLNYDFWEANISCDPQLHRAACGLLYSYCGLIRFGHDLRVAQESRLINENLDYRAWSEFARIILPNLNPKDSNIMDKRFQYGELRLNRLDTIYRYSPYKFSISSILQGFPHALTESYVPYMDQYNNAVSAFGIVVIILSAFNLSLASHSKNPDPDLQQAAYGFKAQILLALQAYQADPKLSLRRAAKIYEVNFSTLYRRNSGMQARSDWVPKLRKLSDLEEQVIVQYILDLDSRGFPSRHRDVEEMANRLLADRDASPVGKRWAINFIKRQPELKTRFQRKYDYQRAKCEDLITIRNWFRLV</sequence>
<keyword evidence="1" id="KW-0238">DNA-binding</keyword>
<dbReference type="InterPro" id="IPR046536">
    <property type="entry name" value="DUF6601"/>
</dbReference>
<dbReference type="InterPro" id="IPR009057">
    <property type="entry name" value="Homeodomain-like_sf"/>
</dbReference>
<reference evidence="3" key="1">
    <citation type="submission" date="2011-11" db="EMBL/GenBank/DDBJ databases">
        <title>The Genome Sequence of Fusarium oxysporum Cotton.</title>
        <authorList>
            <consortium name="The Broad Institute Genome Sequencing Platform"/>
            <person name="Ma L.-J."/>
            <person name="Gale L.R."/>
            <person name="Schwartz D.C."/>
            <person name="Zhou S."/>
            <person name="Corby-Kistler H."/>
            <person name="Young S.K."/>
            <person name="Zeng Q."/>
            <person name="Gargeya S."/>
            <person name="Fitzgerald M."/>
            <person name="Haas B."/>
            <person name="Abouelleil A."/>
            <person name="Alvarado L."/>
            <person name="Arachchi H.M."/>
            <person name="Berlin A."/>
            <person name="Brown A."/>
            <person name="Chapman S.B."/>
            <person name="Chen Z."/>
            <person name="Dunbar C."/>
            <person name="Freedman E."/>
            <person name="Gearin G."/>
            <person name="Goldberg J."/>
            <person name="Griggs A."/>
            <person name="Gujja S."/>
            <person name="Heiman D."/>
            <person name="Howarth C."/>
            <person name="Larson L."/>
            <person name="Lui A."/>
            <person name="MacDonald P.J.P."/>
            <person name="Montmayeur A."/>
            <person name="Murphy C."/>
            <person name="Neiman D."/>
            <person name="Pearson M."/>
            <person name="Priest M."/>
            <person name="Roberts A."/>
            <person name="Saif S."/>
            <person name="Shea T."/>
            <person name="Shenoy N."/>
            <person name="Sisk P."/>
            <person name="Stolte C."/>
            <person name="Sykes S."/>
            <person name="Wortman J."/>
            <person name="Nusbaum C."/>
            <person name="Birren B."/>
        </authorList>
    </citation>
    <scope>NUCLEOTIDE SEQUENCE [LARGE SCALE GENOMIC DNA]</scope>
    <source>
        <strain evidence="3">25433</strain>
    </source>
</reference>
<dbReference type="PANTHER" id="PTHR34414:SF1">
    <property type="entry name" value="SUBTILISIN-LIKE SERINE PROTEASE"/>
    <property type="match status" value="1"/>
</dbReference>
<evidence type="ECO:0000256" key="1">
    <source>
        <dbReference type="ARBA" id="ARBA00023125"/>
    </source>
</evidence>
<gene>
    <name evidence="3" type="ORF">FOTG_12817</name>
</gene>
<dbReference type="HOGENOM" id="CLU_645636_0_0_1"/>
<accession>X0KZY2</accession>
<dbReference type="OrthoDB" id="5086500at2759"/>
<dbReference type="Proteomes" id="UP000030701">
    <property type="component" value="Unassembled WGS sequence"/>
</dbReference>
<dbReference type="PANTHER" id="PTHR34414">
    <property type="entry name" value="HET DOMAIN-CONTAINING PROTEIN-RELATED"/>
    <property type="match status" value="1"/>
</dbReference>
<protein>
    <recommendedName>
        <fullName evidence="2">HTH CENPB-type domain-containing protein</fullName>
    </recommendedName>
</protein>
<dbReference type="PROSITE" id="PS51253">
    <property type="entry name" value="HTH_CENPB"/>
    <property type="match status" value="1"/>
</dbReference>
<feature type="domain" description="HTH CENPB-type" evidence="2">
    <location>
        <begin position="331"/>
        <end position="400"/>
    </location>
</feature>
<dbReference type="SMART" id="SM00674">
    <property type="entry name" value="CENPB"/>
    <property type="match status" value="1"/>
</dbReference>
<dbReference type="GO" id="GO:0003677">
    <property type="term" value="F:DNA binding"/>
    <property type="evidence" value="ECO:0007669"/>
    <property type="project" value="UniProtKB-KW"/>
</dbReference>
<dbReference type="Pfam" id="PF20246">
    <property type="entry name" value="DUF6601"/>
    <property type="match status" value="1"/>
</dbReference>
<dbReference type="EMBL" id="JH657965">
    <property type="protein sequence ID" value="EXM19199.1"/>
    <property type="molecule type" value="Genomic_DNA"/>
</dbReference>
<dbReference type="InterPro" id="IPR006600">
    <property type="entry name" value="HTH_CenpB_DNA-bd_dom"/>
</dbReference>
<organism evidence="3">
    <name type="scientific">Fusarium oxysporum f. sp. vasinfectum 25433</name>
    <dbReference type="NCBI Taxonomy" id="1089449"/>
    <lineage>
        <taxon>Eukaryota</taxon>
        <taxon>Fungi</taxon>
        <taxon>Dikarya</taxon>
        <taxon>Ascomycota</taxon>
        <taxon>Pezizomycotina</taxon>
        <taxon>Sordariomycetes</taxon>
        <taxon>Hypocreomycetidae</taxon>
        <taxon>Hypocreales</taxon>
        <taxon>Nectriaceae</taxon>
        <taxon>Fusarium</taxon>
        <taxon>Fusarium oxysporum species complex</taxon>
    </lineage>
</organism>
<name>X0KZY2_FUSOX</name>
<reference evidence="3" key="2">
    <citation type="submission" date="2012-05" db="EMBL/GenBank/DDBJ databases">
        <title>The Genome Annotation of Fusarium oxysporum Cotton.</title>
        <authorList>
            <consortium name="The Broad Institute Genomics Platform"/>
            <person name="Ma L.-J."/>
            <person name="Corby-Kistler H."/>
            <person name="Broz K."/>
            <person name="Gale L.R."/>
            <person name="Jonkers W."/>
            <person name="O'Donnell K."/>
            <person name="Ploetz R."/>
            <person name="Steinberg C."/>
            <person name="Schwartz D.C."/>
            <person name="VanEtten H."/>
            <person name="Zhou S."/>
            <person name="Young S.K."/>
            <person name="Zeng Q."/>
            <person name="Gargeya S."/>
            <person name="Fitzgerald M."/>
            <person name="Abouelleil A."/>
            <person name="Alvarado L."/>
            <person name="Chapman S.B."/>
            <person name="Gainer-Dewar J."/>
            <person name="Goldberg J."/>
            <person name="Griggs A."/>
            <person name="Gujja S."/>
            <person name="Hansen M."/>
            <person name="Howarth C."/>
            <person name="Imamovic A."/>
            <person name="Ireland A."/>
            <person name="Larimer J."/>
            <person name="McCowan C."/>
            <person name="Murphy C."/>
            <person name="Pearson M."/>
            <person name="Poon T.W."/>
            <person name="Priest M."/>
            <person name="Roberts A."/>
            <person name="Saif S."/>
            <person name="Shea T."/>
            <person name="Sykes S."/>
            <person name="Wortman J."/>
            <person name="Nusbaum C."/>
            <person name="Birren B."/>
        </authorList>
    </citation>
    <scope>NUCLEOTIDE SEQUENCE</scope>
    <source>
        <strain evidence="3">25433</strain>
    </source>
</reference>
<dbReference type="AlphaFoldDB" id="X0KZY2"/>